<evidence type="ECO:0000313" key="3">
    <source>
        <dbReference type="EMBL" id="SEA41010.1"/>
    </source>
</evidence>
<dbReference type="AlphaFoldDB" id="A0A1H4AYR3"/>
<dbReference type="SUPFAM" id="SSF51126">
    <property type="entry name" value="Pectin lyase-like"/>
    <property type="match status" value="1"/>
</dbReference>
<dbReference type="InterPro" id="IPR006633">
    <property type="entry name" value="Carb-bd_sugar_hydrolysis-dom"/>
</dbReference>
<evidence type="ECO:0000259" key="2">
    <source>
        <dbReference type="SMART" id="SM00722"/>
    </source>
</evidence>
<protein>
    <submittedName>
        <fullName evidence="3">Nitrous oxidase accessory protein</fullName>
    </submittedName>
</protein>
<dbReference type="Pfam" id="PF13229">
    <property type="entry name" value="Beta_helix"/>
    <property type="match status" value="1"/>
</dbReference>
<keyword evidence="1" id="KW-0677">Repeat</keyword>
<dbReference type="InterPro" id="IPR012334">
    <property type="entry name" value="Pectin_lyas_fold"/>
</dbReference>
<dbReference type="SMART" id="SM00722">
    <property type="entry name" value="CASH"/>
    <property type="match status" value="1"/>
</dbReference>
<name>A0A1H4AYR3_9BACI</name>
<feature type="domain" description="Carbohydrate-binding/sugar hydrolysis" evidence="2">
    <location>
        <begin position="39"/>
        <end position="179"/>
    </location>
</feature>
<organism evidence="3 4">
    <name type="scientific">Thalassobacillus cyri</name>
    <dbReference type="NCBI Taxonomy" id="571932"/>
    <lineage>
        <taxon>Bacteria</taxon>
        <taxon>Bacillati</taxon>
        <taxon>Bacillota</taxon>
        <taxon>Bacilli</taxon>
        <taxon>Bacillales</taxon>
        <taxon>Bacillaceae</taxon>
        <taxon>Thalassobacillus</taxon>
    </lineage>
</organism>
<dbReference type="InterPro" id="IPR039448">
    <property type="entry name" value="Beta_helix"/>
</dbReference>
<dbReference type="STRING" id="571932.SAMN05421743_104248"/>
<evidence type="ECO:0000256" key="1">
    <source>
        <dbReference type="ARBA" id="ARBA00022737"/>
    </source>
</evidence>
<dbReference type="EMBL" id="FNQR01000004">
    <property type="protein sequence ID" value="SEA41010.1"/>
    <property type="molecule type" value="Genomic_DNA"/>
</dbReference>
<reference evidence="3 4" key="1">
    <citation type="submission" date="2016-10" db="EMBL/GenBank/DDBJ databases">
        <authorList>
            <person name="de Groot N.N."/>
        </authorList>
    </citation>
    <scope>NUCLEOTIDE SEQUENCE [LARGE SCALE GENOMIC DNA]</scope>
    <source>
        <strain evidence="3 4">CCM7597</strain>
    </source>
</reference>
<dbReference type="InterPro" id="IPR011050">
    <property type="entry name" value="Pectin_lyase_fold/virulence"/>
</dbReference>
<proteinExistence type="predicted"/>
<dbReference type="Proteomes" id="UP000198584">
    <property type="component" value="Unassembled WGS sequence"/>
</dbReference>
<keyword evidence="4" id="KW-1185">Reference proteome</keyword>
<sequence length="206" mass="22482">MKVLFSLLFFFLWLVPSIVYAETIKVTEGEDLQAIIDAAEPGDEIQLAKGVYTGPFVIRESIILQGEKGAKIVGTGEGFVLKVTADDVTVEGLMIEKSGSQNAGISVAGNRVHIKGNTIGDVFNGVEVKEAYAPIIEKNSISSYTDDRHKGFGIYLIDSPHAQVRGNYLSQLQDGVYVSFSNLCQVTGNFIRKARYGVHTMDSTVW</sequence>
<dbReference type="RefSeq" id="WP_093043871.1">
    <property type="nucleotide sequence ID" value="NZ_FNQR01000004.1"/>
</dbReference>
<accession>A0A1H4AYR3</accession>
<gene>
    <name evidence="3" type="ORF">SAMN05421743_104248</name>
</gene>
<dbReference type="OrthoDB" id="159063at2"/>
<evidence type="ECO:0000313" key="4">
    <source>
        <dbReference type="Proteomes" id="UP000198584"/>
    </source>
</evidence>
<dbReference type="Gene3D" id="2.160.20.10">
    <property type="entry name" value="Single-stranded right-handed beta-helix, Pectin lyase-like"/>
    <property type="match status" value="1"/>
</dbReference>